<keyword evidence="3" id="KW-1185">Reference proteome</keyword>
<accession>A0A2P5AKF8</accession>
<dbReference type="PANTHER" id="PTHR33052">
    <property type="entry name" value="DUF4228 DOMAIN PROTEIN-RELATED"/>
    <property type="match status" value="1"/>
</dbReference>
<dbReference type="FunCoup" id="A0A2P5AKF8">
    <property type="interactions" value="74"/>
</dbReference>
<evidence type="ECO:0000313" key="2">
    <source>
        <dbReference type="EMBL" id="PON37042.1"/>
    </source>
</evidence>
<dbReference type="STRING" id="63057.A0A2P5AKF8"/>
<dbReference type="InterPro" id="IPR025322">
    <property type="entry name" value="PADRE_dom"/>
</dbReference>
<evidence type="ECO:0000256" key="1">
    <source>
        <dbReference type="SAM" id="MobiDB-lite"/>
    </source>
</evidence>
<evidence type="ECO:0000313" key="3">
    <source>
        <dbReference type="Proteomes" id="UP000237000"/>
    </source>
</evidence>
<name>A0A2P5AKF8_TREOI</name>
<organism evidence="2 3">
    <name type="scientific">Trema orientale</name>
    <name type="common">Charcoal tree</name>
    <name type="synonym">Celtis orientalis</name>
    <dbReference type="NCBI Taxonomy" id="63057"/>
    <lineage>
        <taxon>Eukaryota</taxon>
        <taxon>Viridiplantae</taxon>
        <taxon>Streptophyta</taxon>
        <taxon>Embryophyta</taxon>
        <taxon>Tracheophyta</taxon>
        <taxon>Spermatophyta</taxon>
        <taxon>Magnoliopsida</taxon>
        <taxon>eudicotyledons</taxon>
        <taxon>Gunneridae</taxon>
        <taxon>Pentapetalae</taxon>
        <taxon>rosids</taxon>
        <taxon>fabids</taxon>
        <taxon>Rosales</taxon>
        <taxon>Cannabaceae</taxon>
        <taxon>Trema</taxon>
    </lineage>
</organism>
<comment type="caution">
    <text evidence="2">The sequence shown here is derived from an EMBL/GenBank/DDBJ whole genome shotgun (WGS) entry which is preliminary data.</text>
</comment>
<dbReference type="InParanoid" id="A0A2P5AKF8"/>
<reference evidence="3" key="1">
    <citation type="submission" date="2016-06" db="EMBL/GenBank/DDBJ databases">
        <title>Parallel loss of symbiosis genes in relatives of nitrogen-fixing non-legume Parasponia.</title>
        <authorList>
            <person name="Van Velzen R."/>
            <person name="Holmer R."/>
            <person name="Bu F."/>
            <person name="Rutten L."/>
            <person name="Van Zeijl A."/>
            <person name="Liu W."/>
            <person name="Santuari L."/>
            <person name="Cao Q."/>
            <person name="Sharma T."/>
            <person name="Shen D."/>
            <person name="Roswanjaya Y."/>
            <person name="Wardhani T."/>
            <person name="Kalhor M.S."/>
            <person name="Jansen J."/>
            <person name="Van den Hoogen J."/>
            <person name="Gungor B."/>
            <person name="Hartog M."/>
            <person name="Hontelez J."/>
            <person name="Verver J."/>
            <person name="Yang W.-C."/>
            <person name="Schijlen E."/>
            <person name="Repin R."/>
            <person name="Schilthuizen M."/>
            <person name="Schranz E."/>
            <person name="Heidstra R."/>
            <person name="Miyata K."/>
            <person name="Fedorova E."/>
            <person name="Kohlen W."/>
            <person name="Bisseling T."/>
            <person name="Smit S."/>
            <person name="Geurts R."/>
        </authorList>
    </citation>
    <scope>NUCLEOTIDE SEQUENCE [LARGE SCALE GENOMIC DNA]</scope>
    <source>
        <strain evidence="3">cv. RG33-2</strain>
    </source>
</reference>
<dbReference type="AlphaFoldDB" id="A0A2P5AKF8"/>
<dbReference type="Pfam" id="PF14009">
    <property type="entry name" value="PADRE"/>
    <property type="match status" value="1"/>
</dbReference>
<dbReference type="Proteomes" id="UP000237000">
    <property type="component" value="Unassembled WGS sequence"/>
</dbReference>
<gene>
    <name evidence="2" type="ORF">TorRG33x02_348190</name>
</gene>
<dbReference type="OrthoDB" id="771105at2759"/>
<feature type="compositionally biased region" description="Low complexity" evidence="1">
    <location>
        <begin position="96"/>
        <end position="121"/>
    </location>
</feature>
<protein>
    <submittedName>
        <fullName evidence="2">Uncharacterized protein</fullName>
    </submittedName>
</protein>
<feature type="region of interest" description="Disordered" evidence="1">
    <location>
        <begin position="87"/>
        <end position="121"/>
    </location>
</feature>
<proteinExistence type="predicted"/>
<sequence length="182" mass="20130">MVSNGATKILSTDGTMEIYTRPIKAAEIMLENPGMFVCDSSSLQVGHRIHGLSADEELEKRQLYLLLPMELLYSVLTHEEMSSFTSFGTNPRALVNNSNNKSSGTRTSTSTTTNTNSNNGSNGFVNFGKIFPSLGEFCMFLPSETKTLGSPINCQPEPVERYSKQRSWRPALETIVETPSRH</sequence>
<dbReference type="EMBL" id="JXTC01000804">
    <property type="protein sequence ID" value="PON37042.1"/>
    <property type="molecule type" value="Genomic_DNA"/>
</dbReference>